<feature type="repeat" description="TPR" evidence="9">
    <location>
        <begin position="147"/>
        <end position="180"/>
    </location>
</feature>
<dbReference type="PANTHER" id="PTHR24421:SF10">
    <property type="entry name" value="NITRATE_NITRITE SENSOR PROTEIN NARQ"/>
    <property type="match status" value="1"/>
</dbReference>
<keyword evidence="8" id="KW-0902">Two-component regulatory system</keyword>
<dbReference type="STRING" id="945713.IALB_2010"/>
<feature type="transmembrane region" description="Helical" evidence="10">
    <location>
        <begin position="339"/>
        <end position="360"/>
    </location>
</feature>
<dbReference type="EMBL" id="CP003418">
    <property type="protein sequence ID" value="AFH49715.1"/>
    <property type="molecule type" value="Genomic_DNA"/>
</dbReference>
<dbReference type="SMART" id="SM00387">
    <property type="entry name" value="HATPase_c"/>
    <property type="match status" value="1"/>
</dbReference>
<dbReference type="GO" id="GO:0046983">
    <property type="term" value="F:protein dimerization activity"/>
    <property type="evidence" value="ECO:0007669"/>
    <property type="project" value="InterPro"/>
</dbReference>
<sequence>MNSIIRYSLFIVFLISNSLISQTNLRVIDSINSISYQDIVSNLQKYHIIFNDNLRKARESGYQKGIAKSLSNLALVHYLKGDYDESIKYHLEAIELFQKLQMFFELSEEYAEMGYQLKRQNLNRALEFMQKAISIAEENNLPSFRISKIYDNYGVLKEMKQQYDSAFYFYHKALKIKEELKDSIGIPYSLNKIAVLYANLGQFDKAYYYLNKSDLIRAKEQGEFGRIENLSLHADFLSYQNKINGAIKKFEEVFNAAKKINYTYLVLYSLKNLSELYKKKGDYQNALSSYQSYSSLKDSIDNVDIKTRIAQLEIAYETEQKNKLLAESQYQLRSKEQQLFFAIVTVILLLMIFIGVYKFLQLKKKRDIAEVEYKSKLRAAMLEKKISDEKLKLSRELHDNIGSQLTFIISSLENIIYKIPEANFSKALNPIKEFSRSALDDLRNTIWAIKHQEGNLEELSLKVNEFVSRINNSIGAVVIENEFEINKNYSLNSTQMLNLFRIIQEAIQNAVKHSDADKIKINFISNDYGFKVIIKDNGNGFDVVNSSKGSGLCNMQHRCEESGGKFSITSSSAGTEIVCDYQNV</sequence>
<keyword evidence="5" id="KW-0547">Nucleotide-binding</keyword>
<dbReference type="GO" id="GO:0000155">
    <property type="term" value="F:phosphorelay sensor kinase activity"/>
    <property type="evidence" value="ECO:0007669"/>
    <property type="project" value="InterPro"/>
</dbReference>
<evidence type="ECO:0000259" key="11">
    <source>
        <dbReference type="SMART" id="SM00387"/>
    </source>
</evidence>
<dbReference type="InterPro" id="IPR003594">
    <property type="entry name" value="HATPase_dom"/>
</dbReference>
<evidence type="ECO:0000313" key="12">
    <source>
        <dbReference type="EMBL" id="AFH49715.1"/>
    </source>
</evidence>
<keyword evidence="10" id="KW-0472">Membrane</keyword>
<keyword evidence="6 12" id="KW-0418">Kinase</keyword>
<dbReference type="KEGG" id="ial:IALB_2010"/>
<dbReference type="Gene3D" id="1.20.5.1930">
    <property type="match status" value="1"/>
</dbReference>
<accession>I0AL58</accession>
<dbReference type="SMART" id="SM00028">
    <property type="entry name" value="TPR"/>
    <property type="match status" value="5"/>
</dbReference>
<dbReference type="Pfam" id="PF13374">
    <property type="entry name" value="TPR_10"/>
    <property type="match status" value="1"/>
</dbReference>
<keyword evidence="7" id="KW-0067">ATP-binding</keyword>
<proteinExistence type="predicted"/>
<evidence type="ECO:0000256" key="8">
    <source>
        <dbReference type="ARBA" id="ARBA00023012"/>
    </source>
</evidence>
<dbReference type="Pfam" id="PF07730">
    <property type="entry name" value="HisKA_3"/>
    <property type="match status" value="1"/>
</dbReference>
<dbReference type="OrthoDB" id="9778366at2"/>
<dbReference type="Pfam" id="PF02518">
    <property type="entry name" value="HATPase_c"/>
    <property type="match status" value="1"/>
</dbReference>
<evidence type="ECO:0000256" key="7">
    <source>
        <dbReference type="ARBA" id="ARBA00022840"/>
    </source>
</evidence>
<dbReference type="InterPro" id="IPR036890">
    <property type="entry name" value="HATPase_C_sf"/>
</dbReference>
<keyword evidence="10" id="KW-0812">Transmembrane</keyword>
<dbReference type="Gene3D" id="1.25.40.10">
    <property type="entry name" value="Tetratricopeptide repeat domain"/>
    <property type="match status" value="2"/>
</dbReference>
<dbReference type="GO" id="GO:0005524">
    <property type="term" value="F:ATP binding"/>
    <property type="evidence" value="ECO:0007669"/>
    <property type="project" value="UniProtKB-KW"/>
</dbReference>
<dbReference type="eggNOG" id="COG4585">
    <property type="taxonomic scope" value="Bacteria"/>
</dbReference>
<dbReference type="CDD" id="cd16917">
    <property type="entry name" value="HATPase_UhpB-NarQ-NarX-like"/>
    <property type="match status" value="1"/>
</dbReference>
<gene>
    <name evidence="12" type="ordered locus">IALB_2010</name>
</gene>
<dbReference type="InterPro" id="IPR011712">
    <property type="entry name" value="Sig_transdc_His_kin_sub3_dim/P"/>
</dbReference>
<dbReference type="PATRIC" id="fig|945713.3.peg.2014"/>
<evidence type="ECO:0000256" key="10">
    <source>
        <dbReference type="SAM" id="Phobius"/>
    </source>
</evidence>
<dbReference type="PANTHER" id="PTHR24421">
    <property type="entry name" value="NITRATE/NITRITE SENSOR PROTEIN NARX-RELATED"/>
    <property type="match status" value="1"/>
</dbReference>
<evidence type="ECO:0000256" key="2">
    <source>
        <dbReference type="ARBA" id="ARBA00012438"/>
    </source>
</evidence>
<feature type="repeat" description="TPR" evidence="9">
    <location>
        <begin position="67"/>
        <end position="100"/>
    </location>
</feature>
<evidence type="ECO:0000256" key="9">
    <source>
        <dbReference type="PROSITE-ProRule" id="PRU00339"/>
    </source>
</evidence>
<keyword evidence="3" id="KW-0597">Phosphoprotein</keyword>
<dbReference type="SUPFAM" id="SSF48452">
    <property type="entry name" value="TPR-like"/>
    <property type="match status" value="2"/>
</dbReference>
<dbReference type="AlphaFoldDB" id="I0AL58"/>
<dbReference type="Proteomes" id="UP000007394">
    <property type="component" value="Chromosome"/>
</dbReference>
<dbReference type="EC" id="2.7.13.3" evidence="2"/>
<comment type="catalytic activity">
    <reaction evidence="1">
        <text>ATP + protein L-histidine = ADP + protein N-phospho-L-histidine.</text>
        <dbReference type="EC" id="2.7.13.3"/>
    </reaction>
</comment>
<keyword evidence="10" id="KW-1133">Transmembrane helix</keyword>
<name>I0AL58_IGNAJ</name>
<feature type="domain" description="Histidine kinase/HSP90-like ATPase" evidence="11">
    <location>
        <begin position="494"/>
        <end position="583"/>
    </location>
</feature>
<keyword evidence="4" id="KW-0808">Transferase</keyword>
<dbReference type="PROSITE" id="PS50005">
    <property type="entry name" value="TPR"/>
    <property type="match status" value="2"/>
</dbReference>
<keyword evidence="13" id="KW-1185">Reference proteome</keyword>
<dbReference type="SUPFAM" id="SSF55874">
    <property type="entry name" value="ATPase domain of HSP90 chaperone/DNA topoisomerase II/histidine kinase"/>
    <property type="match status" value="1"/>
</dbReference>
<reference evidence="12 13" key="1">
    <citation type="journal article" date="2012" name="Front. Microbiol.">
        <title>Complete genome of Ignavibacterium album, a metabolically versatile, flagellated, facultative anaerobe from the phylum Chlorobi.</title>
        <authorList>
            <person name="Liu Z."/>
            <person name="Frigaard N.-U."/>
            <person name="Vogl K."/>
            <person name="Iino T."/>
            <person name="Ohkuma M."/>
            <person name="Overmann J."/>
            <person name="Bryant D.A."/>
        </authorList>
    </citation>
    <scope>NUCLEOTIDE SEQUENCE [LARGE SCALE GENOMIC DNA]</scope>
    <source>
        <strain evidence="13">DSM 19864 / JCM 16511 / NBRC 101810 / Mat9-16</strain>
    </source>
</reference>
<evidence type="ECO:0000256" key="5">
    <source>
        <dbReference type="ARBA" id="ARBA00022741"/>
    </source>
</evidence>
<organism evidence="12 13">
    <name type="scientific">Ignavibacterium album (strain DSM 19864 / JCM 16511 / NBRC 101810 / Mat9-16)</name>
    <dbReference type="NCBI Taxonomy" id="945713"/>
    <lineage>
        <taxon>Bacteria</taxon>
        <taxon>Pseudomonadati</taxon>
        <taxon>Ignavibacteriota</taxon>
        <taxon>Ignavibacteria</taxon>
        <taxon>Ignavibacteriales</taxon>
        <taxon>Ignavibacteriaceae</taxon>
        <taxon>Ignavibacterium</taxon>
    </lineage>
</organism>
<evidence type="ECO:0000256" key="6">
    <source>
        <dbReference type="ARBA" id="ARBA00022777"/>
    </source>
</evidence>
<keyword evidence="9" id="KW-0802">TPR repeat</keyword>
<evidence type="ECO:0000256" key="4">
    <source>
        <dbReference type="ARBA" id="ARBA00022679"/>
    </source>
</evidence>
<evidence type="ECO:0000313" key="13">
    <source>
        <dbReference type="Proteomes" id="UP000007394"/>
    </source>
</evidence>
<protein>
    <recommendedName>
        <fullName evidence="2">histidine kinase</fullName>
        <ecNumber evidence="2">2.7.13.3</ecNumber>
    </recommendedName>
</protein>
<dbReference type="Gene3D" id="3.30.565.10">
    <property type="entry name" value="Histidine kinase-like ATPase, C-terminal domain"/>
    <property type="match status" value="1"/>
</dbReference>
<evidence type="ECO:0000256" key="1">
    <source>
        <dbReference type="ARBA" id="ARBA00000085"/>
    </source>
</evidence>
<dbReference type="InterPro" id="IPR019734">
    <property type="entry name" value="TPR_rpt"/>
</dbReference>
<dbReference type="InterPro" id="IPR050482">
    <property type="entry name" value="Sensor_HK_TwoCompSys"/>
</dbReference>
<dbReference type="HOGENOM" id="CLU_000445_106_2_10"/>
<dbReference type="Pfam" id="PF13176">
    <property type="entry name" value="TPR_7"/>
    <property type="match status" value="1"/>
</dbReference>
<dbReference type="GO" id="GO:0016020">
    <property type="term" value="C:membrane"/>
    <property type="evidence" value="ECO:0007669"/>
    <property type="project" value="InterPro"/>
</dbReference>
<dbReference type="eggNOG" id="COG0457">
    <property type="taxonomic scope" value="Bacteria"/>
</dbReference>
<dbReference type="InterPro" id="IPR011990">
    <property type="entry name" value="TPR-like_helical_dom_sf"/>
</dbReference>
<evidence type="ECO:0000256" key="3">
    <source>
        <dbReference type="ARBA" id="ARBA00022553"/>
    </source>
</evidence>